<name>A0ABT8WK82_9FLAO</name>
<dbReference type="PANTHER" id="PTHR46558">
    <property type="entry name" value="TRACRIPTIONAL REGULATORY PROTEIN-RELATED-RELATED"/>
    <property type="match status" value="1"/>
</dbReference>
<keyword evidence="4" id="KW-1185">Reference proteome</keyword>
<dbReference type="PANTHER" id="PTHR46558:SF4">
    <property type="entry name" value="DNA-BIDING PHAGE PROTEIN"/>
    <property type="match status" value="1"/>
</dbReference>
<comment type="caution">
    <text evidence="3">The sequence shown here is derived from an EMBL/GenBank/DDBJ whole genome shotgun (WGS) entry which is preliminary data.</text>
</comment>
<proteinExistence type="predicted"/>
<dbReference type="Pfam" id="PF01381">
    <property type="entry name" value="HTH_3"/>
    <property type="match status" value="1"/>
</dbReference>
<reference evidence="3" key="1">
    <citation type="submission" date="2023-07" db="EMBL/GenBank/DDBJ databases">
        <title>Two novel species in the genus Flavivirga.</title>
        <authorList>
            <person name="Kwon K."/>
        </authorList>
    </citation>
    <scope>NUCLEOTIDE SEQUENCE</scope>
    <source>
        <strain evidence="3">KACC 14158</strain>
    </source>
</reference>
<keyword evidence="1" id="KW-0238">DNA-binding</keyword>
<dbReference type="RefSeq" id="WP_303300616.1">
    <property type="nucleotide sequence ID" value="NZ_BAABDA010000042.1"/>
</dbReference>
<dbReference type="Proteomes" id="UP001176806">
    <property type="component" value="Unassembled WGS sequence"/>
</dbReference>
<evidence type="ECO:0000256" key="1">
    <source>
        <dbReference type="ARBA" id="ARBA00023125"/>
    </source>
</evidence>
<dbReference type="CDD" id="cd00093">
    <property type="entry name" value="HTH_XRE"/>
    <property type="match status" value="1"/>
</dbReference>
<dbReference type="InterPro" id="IPR010982">
    <property type="entry name" value="Lambda_DNA-bd_dom_sf"/>
</dbReference>
<sequence>MSILKLKELLKEKGISGKDLSEKVGVTPASISNIVQGNSFPKPELLKQIAKALEVDIRELFIPTIPTNTETIYVNRNGSFVPIGEIKK</sequence>
<evidence type="ECO:0000313" key="3">
    <source>
        <dbReference type="EMBL" id="MDO5973523.1"/>
    </source>
</evidence>
<dbReference type="PROSITE" id="PS50943">
    <property type="entry name" value="HTH_CROC1"/>
    <property type="match status" value="1"/>
</dbReference>
<gene>
    <name evidence="3" type="ORF">Q4Q40_04930</name>
</gene>
<protein>
    <submittedName>
        <fullName evidence="3">Helix-turn-helix transcriptional regulator</fullName>
    </submittedName>
</protein>
<dbReference type="Gene3D" id="1.10.260.40">
    <property type="entry name" value="lambda repressor-like DNA-binding domains"/>
    <property type="match status" value="1"/>
</dbReference>
<accession>A0ABT8WK82</accession>
<dbReference type="SUPFAM" id="SSF47413">
    <property type="entry name" value="lambda repressor-like DNA-binding domains"/>
    <property type="match status" value="1"/>
</dbReference>
<organism evidence="3 4">
    <name type="scientific">Flavivirga jejuensis</name>
    <dbReference type="NCBI Taxonomy" id="870487"/>
    <lineage>
        <taxon>Bacteria</taxon>
        <taxon>Pseudomonadati</taxon>
        <taxon>Bacteroidota</taxon>
        <taxon>Flavobacteriia</taxon>
        <taxon>Flavobacteriales</taxon>
        <taxon>Flavobacteriaceae</taxon>
        <taxon>Flavivirga</taxon>
    </lineage>
</organism>
<dbReference type="SMART" id="SM00530">
    <property type="entry name" value="HTH_XRE"/>
    <property type="match status" value="1"/>
</dbReference>
<dbReference type="InterPro" id="IPR001387">
    <property type="entry name" value="Cro/C1-type_HTH"/>
</dbReference>
<feature type="domain" description="HTH cro/C1-type" evidence="2">
    <location>
        <begin position="6"/>
        <end position="60"/>
    </location>
</feature>
<evidence type="ECO:0000313" key="4">
    <source>
        <dbReference type="Proteomes" id="UP001176806"/>
    </source>
</evidence>
<evidence type="ECO:0000259" key="2">
    <source>
        <dbReference type="PROSITE" id="PS50943"/>
    </source>
</evidence>
<dbReference type="EMBL" id="JAUOEL010000001">
    <property type="protein sequence ID" value="MDO5973523.1"/>
    <property type="molecule type" value="Genomic_DNA"/>
</dbReference>